<keyword evidence="14" id="KW-1185">Reference proteome</keyword>
<keyword evidence="10" id="KW-0175">Coiled coil</keyword>
<dbReference type="SUPFAM" id="SSF111369">
    <property type="entry name" value="HlyD-like secretion proteins"/>
    <property type="match status" value="1"/>
</dbReference>
<dbReference type="NCBIfam" id="TIGR01843">
    <property type="entry name" value="type_I_hlyD"/>
    <property type="match status" value="1"/>
</dbReference>
<comment type="subcellular location">
    <subcellularLocation>
        <location evidence="1 9">Cell inner membrane</location>
        <topology evidence="1 9">Single-pass membrane protein</topology>
    </subcellularLocation>
</comment>
<keyword evidence="3 9" id="KW-0813">Transport</keyword>
<dbReference type="Gene3D" id="1.10.287.470">
    <property type="entry name" value="Helix hairpin bin"/>
    <property type="match status" value="1"/>
</dbReference>
<sequence length="448" mass="49303">MSREQSSIAVIRQFQSETDAIREAPEPRWAKLTVFALAALLAAVIAVMVFTQVDRVITSQSGKIVSTQDVSVFQALDPSIIRSIDVREGERVKSGQLLATLDPTFAAADVEQLKLQIASLEAQIARIEAELKNTPLSFPDRSDAGFLQYAALQTKLYEQRTVQFNAQVDSFKAKIEQTQTTIQKLEESVSRFRQREEIAGRVLAMKTSLAKQGSGSQLNALISEDQHLEILQSLEKDQHALTEARYTIGALEADRDAFRQQWLGALSQELVTARNSLDTARTQLEKAIKRQDLVRLTANEDSVVLTMAKLSVGSVLKQGDPLLTLMPANAPLEAEVRIASRDIAFVRNGDRCVLKIDAFNFAEHGAAEGKVRWISEGAFTTDDNGQATDAYYKARCSIDAIKLRDAGPNFRLIPGMTLTADMNVGTRSVAAFLLSGFIRGVGESMREP</sequence>
<dbReference type="PANTHER" id="PTHR30386:SF26">
    <property type="entry name" value="TRANSPORT PROTEIN COMB"/>
    <property type="match status" value="1"/>
</dbReference>
<organism evidence="13 14">
    <name type="scientific">Mesorhizobium album</name>
    <dbReference type="NCBI Taxonomy" id="3072314"/>
    <lineage>
        <taxon>Bacteria</taxon>
        <taxon>Pseudomonadati</taxon>
        <taxon>Pseudomonadota</taxon>
        <taxon>Alphaproteobacteria</taxon>
        <taxon>Hyphomicrobiales</taxon>
        <taxon>Phyllobacteriaceae</taxon>
        <taxon>Mesorhizobium</taxon>
    </lineage>
</organism>
<keyword evidence="7 9" id="KW-1133">Transmembrane helix</keyword>
<dbReference type="Gene3D" id="2.40.50.100">
    <property type="match status" value="1"/>
</dbReference>
<evidence type="ECO:0000259" key="11">
    <source>
        <dbReference type="Pfam" id="PF25994"/>
    </source>
</evidence>
<evidence type="ECO:0000256" key="7">
    <source>
        <dbReference type="ARBA" id="ARBA00022989"/>
    </source>
</evidence>
<dbReference type="RefSeq" id="WP_320291053.1">
    <property type="nucleotide sequence ID" value="NZ_JAVIIW010000062.1"/>
</dbReference>
<dbReference type="Gene3D" id="2.40.30.170">
    <property type="match status" value="1"/>
</dbReference>
<dbReference type="PANTHER" id="PTHR30386">
    <property type="entry name" value="MEMBRANE FUSION SUBUNIT OF EMRAB-TOLC MULTIDRUG EFFLUX PUMP"/>
    <property type="match status" value="1"/>
</dbReference>
<dbReference type="InterPro" id="IPR058781">
    <property type="entry name" value="HH_AprE-like"/>
</dbReference>
<keyword evidence="5 9" id="KW-0997">Cell inner membrane</keyword>
<dbReference type="PRINTS" id="PR01490">
    <property type="entry name" value="RTXTOXIND"/>
</dbReference>
<evidence type="ECO:0000256" key="6">
    <source>
        <dbReference type="ARBA" id="ARBA00022692"/>
    </source>
</evidence>
<dbReference type="EMBL" id="JAVIIW010000062">
    <property type="protein sequence ID" value="MDX8482948.1"/>
    <property type="molecule type" value="Genomic_DNA"/>
</dbReference>
<comment type="similarity">
    <text evidence="2 9">Belongs to the membrane fusion protein (MFP) (TC 8.A.1) family.</text>
</comment>
<reference evidence="13 14" key="1">
    <citation type="submission" date="2023-08" db="EMBL/GenBank/DDBJ databases">
        <title>Implementing the SeqCode for naming new Mesorhizobium species isolated from Vachellia karroo root nodules.</title>
        <authorList>
            <person name="Van Lill M."/>
        </authorList>
    </citation>
    <scope>NUCLEOTIDE SEQUENCE [LARGE SCALE GENOMIC DNA]</scope>
    <source>
        <strain evidence="13 14">VK24D</strain>
    </source>
</reference>
<evidence type="ECO:0000256" key="8">
    <source>
        <dbReference type="ARBA" id="ARBA00023136"/>
    </source>
</evidence>
<evidence type="ECO:0000256" key="10">
    <source>
        <dbReference type="SAM" id="Coils"/>
    </source>
</evidence>
<evidence type="ECO:0000256" key="5">
    <source>
        <dbReference type="ARBA" id="ARBA00022519"/>
    </source>
</evidence>
<evidence type="ECO:0000256" key="3">
    <source>
        <dbReference type="ARBA" id="ARBA00022448"/>
    </source>
</evidence>
<gene>
    <name evidence="13" type="ORF">RFN28_31490</name>
</gene>
<dbReference type="InterPro" id="IPR058982">
    <property type="entry name" value="Beta-barrel_AprE"/>
</dbReference>
<dbReference type="Proteomes" id="UP001287059">
    <property type="component" value="Unassembled WGS sequence"/>
</dbReference>
<evidence type="ECO:0000256" key="2">
    <source>
        <dbReference type="ARBA" id="ARBA00009477"/>
    </source>
</evidence>
<dbReference type="InterPro" id="IPR010129">
    <property type="entry name" value="T1SS_HlyD"/>
</dbReference>
<feature type="domain" description="AprE-like long alpha-helical hairpin" evidence="11">
    <location>
        <begin position="106"/>
        <end position="287"/>
    </location>
</feature>
<feature type="domain" description="AprE-like beta-barrel" evidence="12">
    <location>
        <begin position="332"/>
        <end position="424"/>
    </location>
</feature>
<feature type="transmembrane region" description="Helical" evidence="9">
    <location>
        <begin position="32"/>
        <end position="51"/>
    </location>
</feature>
<evidence type="ECO:0000256" key="9">
    <source>
        <dbReference type="RuleBase" id="RU365093"/>
    </source>
</evidence>
<evidence type="ECO:0000259" key="12">
    <source>
        <dbReference type="Pfam" id="PF26002"/>
    </source>
</evidence>
<name>A0ABU4Y9F5_9HYPH</name>
<dbReference type="Pfam" id="PF25994">
    <property type="entry name" value="HH_AprE"/>
    <property type="match status" value="1"/>
</dbReference>
<keyword evidence="4 9" id="KW-1003">Cell membrane</keyword>
<evidence type="ECO:0000313" key="13">
    <source>
        <dbReference type="EMBL" id="MDX8482948.1"/>
    </source>
</evidence>
<accession>A0ABU4Y9F5</accession>
<comment type="caution">
    <text evidence="13">The sequence shown here is derived from an EMBL/GenBank/DDBJ whole genome shotgun (WGS) entry which is preliminary data.</text>
</comment>
<keyword evidence="8 9" id="KW-0472">Membrane</keyword>
<dbReference type="Pfam" id="PF26002">
    <property type="entry name" value="Beta-barrel_AprE"/>
    <property type="match status" value="1"/>
</dbReference>
<evidence type="ECO:0000256" key="1">
    <source>
        <dbReference type="ARBA" id="ARBA00004377"/>
    </source>
</evidence>
<proteinExistence type="inferred from homology"/>
<dbReference type="InterPro" id="IPR050739">
    <property type="entry name" value="MFP"/>
</dbReference>
<feature type="coiled-coil region" evidence="10">
    <location>
        <begin position="168"/>
        <end position="195"/>
    </location>
</feature>
<evidence type="ECO:0000256" key="4">
    <source>
        <dbReference type="ARBA" id="ARBA00022475"/>
    </source>
</evidence>
<evidence type="ECO:0000313" key="14">
    <source>
        <dbReference type="Proteomes" id="UP001287059"/>
    </source>
</evidence>
<protein>
    <recommendedName>
        <fullName evidence="9">Membrane fusion protein (MFP) family protein</fullName>
    </recommendedName>
</protein>
<keyword evidence="6 9" id="KW-0812">Transmembrane</keyword>